<protein>
    <submittedName>
        <fullName evidence="2">Uncharacterized protein</fullName>
    </submittedName>
</protein>
<feature type="compositionally biased region" description="Basic and acidic residues" evidence="1">
    <location>
        <begin position="1"/>
        <end position="13"/>
    </location>
</feature>
<feature type="compositionally biased region" description="Gly residues" evidence="1">
    <location>
        <begin position="15"/>
        <end position="24"/>
    </location>
</feature>
<dbReference type="AlphaFoldDB" id="A0A0E0DGL0"/>
<evidence type="ECO:0000256" key="1">
    <source>
        <dbReference type="SAM" id="MobiDB-lite"/>
    </source>
</evidence>
<evidence type="ECO:0000313" key="3">
    <source>
        <dbReference type="Proteomes" id="UP000008021"/>
    </source>
</evidence>
<feature type="region of interest" description="Disordered" evidence="1">
    <location>
        <begin position="1"/>
        <end position="28"/>
    </location>
</feature>
<reference evidence="2" key="1">
    <citation type="submission" date="2015-04" db="UniProtKB">
        <authorList>
            <consortium name="EnsemblPlants"/>
        </authorList>
    </citation>
    <scope>IDENTIFICATION</scope>
</reference>
<name>A0A0E0DGL0_9ORYZ</name>
<sequence>MGRREAARREQAGEKSGGGLGRVGGARRDWWPIWEKSSGGARSLAKTGCSRGRPEECGVGVGRQGRAVTEHVPLPLSSSSSQCLPSSTPPFKMPATTAAGYDGCPLRRLPPPISTPAAHHPPSLRPSPCSSFALPCAPAANSLPFNRVTTIASCSRIAAPPCSPPMGRCLPLALFRHAILLSSIPV</sequence>
<organism evidence="2">
    <name type="scientific">Oryza meridionalis</name>
    <dbReference type="NCBI Taxonomy" id="40149"/>
    <lineage>
        <taxon>Eukaryota</taxon>
        <taxon>Viridiplantae</taxon>
        <taxon>Streptophyta</taxon>
        <taxon>Embryophyta</taxon>
        <taxon>Tracheophyta</taxon>
        <taxon>Spermatophyta</taxon>
        <taxon>Magnoliopsida</taxon>
        <taxon>Liliopsida</taxon>
        <taxon>Poales</taxon>
        <taxon>Poaceae</taxon>
        <taxon>BOP clade</taxon>
        <taxon>Oryzoideae</taxon>
        <taxon>Oryzeae</taxon>
        <taxon>Oryzinae</taxon>
        <taxon>Oryza</taxon>
    </lineage>
</organism>
<evidence type="ECO:0000313" key="2">
    <source>
        <dbReference type="EnsemblPlants" id="OMERI04G16750.1"/>
    </source>
</evidence>
<dbReference type="EnsemblPlants" id="OMERI04G16750.1">
    <property type="protein sequence ID" value="OMERI04G16750.1"/>
    <property type="gene ID" value="OMERI04G16750"/>
</dbReference>
<dbReference type="Proteomes" id="UP000008021">
    <property type="component" value="Chromosome 4"/>
</dbReference>
<reference evidence="2" key="2">
    <citation type="submission" date="2018-05" db="EMBL/GenBank/DDBJ databases">
        <title>OmerRS3 (Oryza meridionalis Reference Sequence Version 3).</title>
        <authorList>
            <person name="Zhang J."/>
            <person name="Kudrna D."/>
            <person name="Lee S."/>
            <person name="Talag J."/>
            <person name="Welchert J."/>
            <person name="Wing R.A."/>
        </authorList>
    </citation>
    <scope>NUCLEOTIDE SEQUENCE [LARGE SCALE GENOMIC DNA]</scope>
    <source>
        <strain evidence="2">cv. OR44</strain>
    </source>
</reference>
<keyword evidence="3" id="KW-1185">Reference proteome</keyword>
<dbReference type="HOGENOM" id="CLU_1456647_0_0_1"/>
<proteinExistence type="predicted"/>
<dbReference type="Gramene" id="OMERI04G16750.1">
    <property type="protein sequence ID" value="OMERI04G16750.1"/>
    <property type="gene ID" value="OMERI04G16750"/>
</dbReference>
<accession>A0A0E0DGL0</accession>